<dbReference type="AlphaFoldDB" id="Q3A471"/>
<dbReference type="NCBIfam" id="NF037962">
    <property type="entry name" value="arsenic_eff"/>
    <property type="match status" value="1"/>
</dbReference>
<sequence>MIALFRESLTHAIMITGFVFVMMLVIEYLNVLTQGTWQQGLRGSRWQQYLLASLLGAIPGCLGAFTVVSLFSHRVVSLGAVVAAMIATSGDESFVMLSMIPGTALLIFFVLFIIGIAAGVLTDFLFGKKAAKWAGACHELDLHEEEICHCFPRGHIAEQWRHCSLARGAMSLGLCLFIFGLLSGQLGPRDWNWIKGSLFLTSGMGLFIVSTVPDHFLEEHLWEHLAKVHVQRVFLWTFGALFLMHVLVDYFHFTGWMRENQLLLLAIACLIGLVPESGPHLVFLTLFTQGAVPLSILMASSIVQDGHGMLPLLADSRMNFLRIKAINFSVGLLIGIVGYIIGW</sequence>
<keyword evidence="3" id="KW-1185">Reference proteome</keyword>
<feature type="transmembrane region" description="Helical" evidence="1">
    <location>
        <begin position="106"/>
        <end position="126"/>
    </location>
</feature>
<dbReference type="KEGG" id="pca:Pcar_1592"/>
<dbReference type="EMBL" id="CP000142">
    <property type="protein sequence ID" value="ABA88836.1"/>
    <property type="molecule type" value="Genomic_DNA"/>
</dbReference>
<feature type="transmembrane region" description="Helical" evidence="1">
    <location>
        <begin position="259"/>
        <end position="274"/>
    </location>
</feature>
<evidence type="ECO:0008006" key="4">
    <source>
        <dbReference type="Google" id="ProtNLM"/>
    </source>
</evidence>
<feature type="transmembrane region" description="Helical" evidence="1">
    <location>
        <begin position="233"/>
        <end position="253"/>
    </location>
</feature>
<reference evidence="2 3" key="2">
    <citation type="journal article" date="2012" name="BMC Genomics">
        <title>The genome of Pelobacter carbinolicus reveals surprising metabolic capabilities and physiological features.</title>
        <authorList>
            <person name="Aklujkar M."/>
            <person name="Haveman S.A."/>
            <person name="Didonato R.Jr."/>
            <person name="Chertkov O."/>
            <person name="Han C.S."/>
            <person name="Land M.L."/>
            <person name="Brown P."/>
            <person name="Lovley D.R."/>
        </authorList>
    </citation>
    <scope>NUCLEOTIDE SEQUENCE [LARGE SCALE GENOMIC DNA]</scope>
    <source>
        <strain evidence="3">DSM 2380 / NBRC 103641 / GraBd1</strain>
    </source>
</reference>
<feature type="transmembrane region" description="Helical" evidence="1">
    <location>
        <begin position="323"/>
        <end position="342"/>
    </location>
</feature>
<accession>Q3A471</accession>
<reference evidence="3" key="1">
    <citation type="submission" date="2005-10" db="EMBL/GenBank/DDBJ databases">
        <title>Complete sequence of Pelobacter carbinolicus DSM 2380.</title>
        <authorList>
            <person name="Copeland A."/>
            <person name="Lucas S."/>
            <person name="Lapidus A."/>
            <person name="Barry K."/>
            <person name="Detter J.C."/>
            <person name="Glavina T."/>
            <person name="Hammon N."/>
            <person name="Israni S."/>
            <person name="Pitluck S."/>
            <person name="Chertkov O."/>
            <person name="Schmutz J."/>
            <person name="Larimer F."/>
            <person name="Land M."/>
            <person name="Kyrpides N."/>
            <person name="Ivanova N."/>
            <person name="Richardson P."/>
        </authorList>
    </citation>
    <scope>NUCLEOTIDE SEQUENCE [LARGE SCALE GENOMIC DNA]</scope>
    <source>
        <strain evidence="3">DSM 2380 / NBRC 103641 / GraBd1</strain>
    </source>
</reference>
<organism evidence="2 3">
    <name type="scientific">Syntrophotalea carbinolica (strain DSM 2380 / NBRC 103641 / GraBd1)</name>
    <name type="common">Pelobacter carbinolicus</name>
    <dbReference type="NCBI Taxonomy" id="338963"/>
    <lineage>
        <taxon>Bacteria</taxon>
        <taxon>Pseudomonadati</taxon>
        <taxon>Thermodesulfobacteriota</taxon>
        <taxon>Desulfuromonadia</taxon>
        <taxon>Desulfuromonadales</taxon>
        <taxon>Syntrophotaleaceae</taxon>
        <taxon>Syntrophotalea</taxon>
    </lineage>
</organism>
<feature type="transmembrane region" description="Helical" evidence="1">
    <location>
        <begin position="193"/>
        <end position="212"/>
    </location>
</feature>
<feature type="transmembrane region" description="Helical" evidence="1">
    <location>
        <begin position="78"/>
        <end position="100"/>
    </location>
</feature>
<gene>
    <name evidence="2" type="ordered locus">Pcar_1592</name>
</gene>
<keyword evidence="1" id="KW-1133">Transmembrane helix</keyword>
<dbReference type="OrthoDB" id="9783550at2"/>
<dbReference type="STRING" id="338963.Pcar_1592"/>
<dbReference type="RefSeq" id="WP_011341320.1">
    <property type="nucleotide sequence ID" value="NC_007498.2"/>
</dbReference>
<name>Q3A471_SYNC1</name>
<protein>
    <recommendedName>
        <fullName evidence="4">Selenocysteine protein</fullName>
    </recommendedName>
</protein>
<keyword evidence="1" id="KW-0812">Transmembrane</keyword>
<dbReference type="eggNOG" id="COG2248">
    <property type="taxonomic scope" value="Bacteria"/>
</dbReference>
<feature type="transmembrane region" description="Helical" evidence="1">
    <location>
        <begin position="49"/>
        <end position="71"/>
    </location>
</feature>
<dbReference type="Pfam" id="PF11449">
    <property type="entry name" value="ArsP_2"/>
    <property type="match status" value="2"/>
</dbReference>
<evidence type="ECO:0000313" key="3">
    <source>
        <dbReference type="Proteomes" id="UP000002534"/>
    </source>
</evidence>
<feature type="transmembrane region" description="Helical" evidence="1">
    <location>
        <begin position="12"/>
        <end position="29"/>
    </location>
</feature>
<evidence type="ECO:0000313" key="2">
    <source>
        <dbReference type="EMBL" id="ABA88836.1"/>
    </source>
</evidence>
<dbReference type="HOGENOM" id="CLU_054164_0_0_7"/>
<keyword evidence="1" id="KW-0472">Membrane</keyword>
<dbReference type="InterPro" id="IPR021552">
    <property type="entry name" value="ArsP_2"/>
</dbReference>
<evidence type="ECO:0000256" key="1">
    <source>
        <dbReference type="SAM" id="Phobius"/>
    </source>
</evidence>
<dbReference type="Proteomes" id="UP000002534">
    <property type="component" value="Chromosome"/>
</dbReference>
<feature type="transmembrane region" description="Helical" evidence="1">
    <location>
        <begin position="169"/>
        <end position="187"/>
    </location>
</feature>
<proteinExistence type="predicted"/>